<dbReference type="CDD" id="cd08267">
    <property type="entry name" value="MDR1"/>
    <property type="match status" value="1"/>
</dbReference>
<comment type="caution">
    <text evidence="2">The sequence shown here is derived from an EMBL/GenBank/DDBJ whole genome shotgun (WGS) entry which is preliminary data.</text>
</comment>
<feature type="domain" description="Enoyl reductase (ER)" evidence="1">
    <location>
        <begin position="22"/>
        <end position="343"/>
    </location>
</feature>
<evidence type="ECO:0000313" key="3">
    <source>
        <dbReference type="Proteomes" id="UP001521116"/>
    </source>
</evidence>
<keyword evidence="3" id="KW-1185">Reference proteome</keyword>
<organism evidence="2 3">
    <name type="scientific">Neofusicoccum ribis</name>
    <dbReference type="NCBI Taxonomy" id="45134"/>
    <lineage>
        <taxon>Eukaryota</taxon>
        <taxon>Fungi</taxon>
        <taxon>Dikarya</taxon>
        <taxon>Ascomycota</taxon>
        <taxon>Pezizomycotina</taxon>
        <taxon>Dothideomycetes</taxon>
        <taxon>Dothideomycetes incertae sedis</taxon>
        <taxon>Botryosphaeriales</taxon>
        <taxon>Botryosphaeriaceae</taxon>
        <taxon>Neofusicoccum</taxon>
    </lineage>
</organism>
<dbReference type="InterPro" id="IPR011032">
    <property type="entry name" value="GroES-like_sf"/>
</dbReference>
<protein>
    <submittedName>
        <fullName evidence="2">Secondary metabolism biosynthetic enzyme</fullName>
    </submittedName>
</protein>
<accession>A0ABR3SJD3</accession>
<dbReference type="SMART" id="SM00829">
    <property type="entry name" value="PKS_ER"/>
    <property type="match status" value="1"/>
</dbReference>
<dbReference type="InterPro" id="IPR050700">
    <property type="entry name" value="YIM1/Zinc_Alcohol_DH_Fams"/>
</dbReference>
<dbReference type="Pfam" id="PF13602">
    <property type="entry name" value="ADH_zinc_N_2"/>
    <property type="match status" value="1"/>
</dbReference>
<dbReference type="PANTHER" id="PTHR11695">
    <property type="entry name" value="ALCOHOL DEHYDROGENASE RELATED"/>
    <property type="match status" value="1"/>
</dbReference>
<dbReference type="SUPFAM" id="SSF51735">
    <property type="entry name" value="NAD(P)-binding Rossmann-fold domains"/>
    <property type="match status" value="1"/>
</dbReference>
<dbReference type="SUPFAM" id="SSF50129">
    <property type="entry name" value="GroES-like"/>
    <property type="match status" value="1"/>
</dbReference>
<proteinExistence type="predicted"/>
<dbReference type="PANTHER" id="PTHR11695:SF294">
    <property type="entry name" value="RETICULON-4-INTERACTING PROTEIN 1, MITOCHONDRIAL"/>
    <property type="match status" value="1"/>
</dbReference>
<dbReference type="Proteomes" id="UP001521116">
    <property type="component" value="Unassembled WGS sequence"/>
</dbReference>
<reference evidence="2 3" key="1">
    <citation type="submission" date="2024-02" db="EMBL/GenBank/DDBJ databases">
        <title>De novo assembly and annotation of 12 fungi associated with fruit tree decline syndrome in Ontario, Canada.</title>
        <authorList>
            <person name="Sulman M."/>
            <person name="Ellouze W."/>
            <person name="Ilyukhin E."/>
        </authorList>
    </citation>
    <scope>NUCLEOTIDE SEQUENCE [LARGE SCALE GENOMIC DNA]</scope>
    <source>
        <strain evidence="2 3">M1-105</strain>
    </source>
</reference>
<dbReference type="InterPro" id="IPR020843">
    <property type="entry name" value="ER"/>
</dbReference>
<dbReference type="Gene3D" id="3.90.180.10">
    <property type="entry name" value="Medium-chain alcohol dehydrogenases, catalytic domain"/>
    <property type="match status" value="1"/>
</dbReference>
<name>A0ABR3SJD3_9PEZI</name>
<dbReference type="EMBL" id="JAJVDC020000133">
    <property type="protein sequence ID" value="KAL1622583.1"/>
    <property type="molecule type" value="Genomic_DNA"/>
</dbReference>
<gene>
    <name evidence="2" type="ORF">SLS56_008694</name>
</gene>
<dbReference type="InterPro" id="IPR036291">
    <property type="entry name" value="NAD(P)-bd_dom_sf"/>
</dbReference>
<dbReference type="Gene3D" id="3.40.50.720">
    <property type="entry name" value="NAD(P)-binding Rossmann-like Domain"/>
    <property type="match status" value="1"/>
</dbReference>
<evidence type="ECO:0000259" key="1">
    <source>
        <dbReference type="SMART" id="SM00829"/>
    </source>
</evidence>
<evidence type="ECO:0000313" key="2">
    <source>
        <dbReference type="EMBL" id="KAL1622583.1"/>
    </source>
</evidence>
<sequence>MTPAIIMKAWQSPGVTTTLEASLTLNPHALAPTPSTLSTNELLISVISAALNPVDITIAELGLLSRLAHRGAYSPGVDFCGRVVAAHATALASHPEFEAGALVFGALSFPPLPKHGSLGQLMVATTASCVPVPAGVAPDDAAAVASVGSTALSALAGVAPGAKVLINGGSGGVGTAAIQIAKALGAVHVTATCSAANIELCRRLGADDVLDYRSVDVVETLKRKGEVYDLIVDVVGNPELKLYENSGAYLKERASYVQVGMPVSMVGIRSLARRALTPRCSGGGQRSFQFLKAKIDAEHLRRVGELVQDGKLQAVIDKTFQMDDVPQAFEMLRQGRTKGKIVIHVAE</sequence>